<dbReference type="InterPro" id="IPR002112">
    <property type="entry name" value="Leuzip_Jun"/>
</dbReference>
<organism evidence="9 10">
    <name type="scientific">Conidiobolus coronatus (strain ATCC 28846 / CBS 209.66 / NRRL 28638)</name>
    <name type="common">Delacroixia coronata</name>
    <dbReference type="NCBI Taxonomy" id="796925"/>
    <lineage>
        <taxon>Eukaryota</taxon>
        <taxon>Fungi</taxon>
        <taxon>Fungi incertae sedis</taxon>
        <taxon>Zoopagomycota</taxon>
        <taxon>Entomophthoromycotina</taxon>
        <taxon>Entomophthoromycetes</taxon>
        <taxon>Entomophthorales</taxon>
        <taxon>Ancylistaceae</taxon>
        <taxon>Conidiobolus</taxon>
    </lineage>
</organism>
<evidence type="ECO:0000256" key="3">
    <source>
        <dbReference type="ARBA" id="ARBA00023125"/>
    </source>
</evidence>
<proteinExistence type="predicted"/>
<feature type="region of interest" description="Disordered" evidence="7">
    <location>
        <begin position="1"/>
        <end position="43"/>
    </location>
</feature>
<feature type="compositionally biased region" description="Polar residues" evidence="7">
    <location>
        <begin position="94"/>
        <end position="103"/>
    </location>
</feature>
<reference evidence="9 10" key="1">
    <citation type="journal article" date="2015" name="Genome Biol. Evol.">
        <title>Phylogenomic analyses indicate that early fungi evolved digesting cell walls of algal ancestors of land plants.</title>
        <authorList>
            <person name="Chang Y."/>
            <person name="Wang S."/>
            <person name="Sekimoto S."/>
            <person name="Aerts A.L."/>
            <person name="Choi C."/>
            <person name="Clum A."/>
            <person name="LaButti K.M."/>
            <person name="Lindquist E.A."/>
            <person name="Yee Ngan C."/>
            <person name="Ohm R.A."/>
            <person name="Salamov A.A."/>
            <person name="Grigoriev I.V."/>
            <person name="Spatafora J.W."/>
            <person name="Berbee M.L."/>
        </authorList>
    </citation>
    <scope>NUCLEOTIDE SEQUENCE [LARGE SCALE GENOMIC DNA]</scope>
    <source>
        <strain evidence="9 10">NRRL 28638</strain>
    </source>
</reference>
<dbReference type="InterPro" id="IPR004827">
    <property type="entry name" value="bZIP"/>
</dbReference>
<dbReference type="PROSITE" id="PS00036">
    <property type="entry name" value="BZIP_BASIC"/>
    <property type="match status" value="1"/>
</dbReference>
<name>A0A137PI96_CONC2</name>
<evidence type="ECO:0000256" key="4">
    <source>
        <dbReference type="ARBA" id="ARBA00023163"/>
    </source>
</evidence>
<dbReference type="InterPro" id="IPR051027">
    <property type="entry name" value="bZIP_transcription_factors"/>
</dbReference>
<comment type="subcellular location">
    <subcellularLocation>
        <location evidence="1">Nucleus</location>
    </subcellularLocation>
</comment>
<dbReference type="GO" id="GO:0003700">
    <property type="term" value="F:DNA-binding transcription factor activity"/>
    <property type="evidence" value="ECO:0007669"/>
    <property type="project" value="InterPro"/>
</dbReference>
<feature type="compositionally biased region" description="Acidic residues" evidence="7">
    <location>
        <begin position="137"/>
        <end position="151"/>
    </location>
</feature>
<evidence type="ECO:0000313" key="10">
    <source>
        <dbReference type="Proteomes" id="UP000070444"/>
    </source>
</evidence>
<keyword evidence="3" id="KW-0238">DNA-binding</keyword>
<dbReference type="AlphaFoldDB" id="A0A137PI96"/>
<dbReference type="SMART" id="SM00338">
    <property type="entry name" value="BRLZ"/>
    <property type="match status" value="1"/>
</dbReference>
<dbReference type="Proteomes" id="UP000070444">
    <property type="component" value="Unassembled WGS sequence"/>
</dbReference>
<evidence type="ECO:0000256" key="6">
    <source>
        <dbReference type="SAM" id="Coils"/>
    </source>
</evidence>
<feature type="coiled-coil region" evidence="6">
    <location>
        <begin position="185"/>
        <end position="212"/>
    </location>
</feature>
<evidence type="ECO:0000256" key="7">
    <source>
        <dbReference type="SAM" id="MobiDB-lite"/>
    </source>
</evidence>
<evidence type="ECO:0000256" key="2">
    <source>
        <dbReference type="ARBA" id="ARBA00023015"/>
    </source>
</evidence>
<accession>A0A137PI96</accession>
<dbReference type="PRINTS" id="PR00043">
    <property type="entry name" value="LEUZIPPRJUN"/>
</dbReference>
<feature type="compositionally biased region" description="Basic and acidic residues" evidence="7">
    <location>
        <begin position="152"/>
        <end position="164"/>
    </location>
</feature>
<gene>
    <name evidence="9" type="ORF">CONCODRAFT_76762</name>
</gene>
<protein>
    <recommendedName>
        <fullName evidence="8">BZIP domain-containing protein</fullName>
    </recommendedName>
</protein>
<evidence type="ECO:0000256" key="5">
    <source>
        <dbReference type="ARBA" id="ARBA00023242"/>
    </source>
</evidence>
<dbReference type="GO" id="GO:0005634">
    <property type="term" value="C:nucleus"/>
    <property type="evidence" value="ECO:0007669"/>
    <property type="project" value="UniProtKB-SubCell"/>
</dbReference>
<dbReference type="FunFam" id="1.20.5.170:FF:000010">
    <property type="entry name" value="Cyclic AMP-dependent transcription factor ATF-2"/>
    <property type="match status" value="1"/>
</dbReference>
<dbReference type="EMBL" id="KQ964421">
    <property type="protein sequence ID" value="KXN74722.1"/>
    <property type="molecule type" value="Genomic_DNA"/>
</dbReference>
<dbReference type="Pfam" id="PF00170">
    <property type="entry name" value="bZIP_1"/>
    <property type="match status" value="1"/>
</dbReference>
<evidence type="ECO:0000256" key="1">
    <source>
        <dbReference type="ARBA" id="ARBA00004123"/>
    </source>
</evidence>
<evidence type="ECO:0000313" key="9">
    <source>
        <dbReference type="EMBL" id="KXN74722.1"/>
    </source>
</evidence>
<dbReference type="CDD" id="cd14687">
    <property type="entry name" value="bZIP_ATF2"/>
    <property type="match status" value="1"/>
</dbReference>
<evidence type="ECO:0000259" key="8">
    <source>
        <dbReference type="PROSITE" id="PS50217"/>
    </source>
</evidence>
<keyword evidence="10" id="KW-1185">Reference proteome</keyword>
<dbReference type="PROSITE" id="PS50217">
    <property type="entry name" value="BZIP"/>
    <property type="match status" value="1"/>
</dbReference>
<dbReference type="PANTHER" id="PTHR19304">
    <property type="entry name" value="CYCLIC-AMP RESPONSE ELEMENT BINDING PROTEIN"/>
    <property type="match status" value="1"/>
</dbReference>
<feature type="region of interest" description="Disordered" evidence="7">
    <location>
        <begin position="94"/>
        <end position="172"/>
    </location>
</feature>
<feature type="compositionally biased region" description="Basic and acidic residues" evidence="7">
    <location>
        <begin position="121"/>
        <end position="136"/>
    </location>
</feature>
<dbReference type="STRING" id="796925.A0A137PI96"/>
<sequence length="264" mass="29129">MNSSNGAPSSSTTNFNFNSDPVNFSTSSPILHQQNSSQFNPFSESNLVQSLPNQGILNPYLSKDIINLNSKQASSKSTEMNPFEASFQSVTGANSHSITSNSRAGPLVKNEQDNGALKTSHFNDSRRKSKSSSRDSGDEDNSDGDSDNGEDSEQKRQKFLERNRVAASKCRQKKKRWMQDLASQADDATQRNKQLHMMVSQLKEEVLTLKNQLLSHRNCNCNVIQQYLQSSGQFDQTGAPVGNVAVTSTQIPMIPLQNTNLPPQ</sequence>
<dbReference type="OMA" id="NNEGTSH"/>
<feature type="compositionally biased region" description="Low complexity" evidence="7">
    <location>
        <begin position="9"/>
        <end position="19"/>
    </location>
</feature>
<dbReference type="GO" id="GO:0003677">
    <property type="term" value="F:DNA binding"/>
    <property type="evidence" value="ECO:0007669"/>
    <property type="project" value="UniProtKB-KW"/>
</dbReference>
<dbReference type="Gene3D" id="1.20.5.170">
    <property type="match status" value="1"/>
</dbReference>
<dbReference type="InterPro" id="IPR046347">
    <property type="entry name" value="bZIP_sf"/>
</dbReference>
<feature type="domain" description="BZIP" evidence="8">
    <location>
        <begin position="153"/>
        <end position="216"/>
    </location>
</feature>
<dbReference type="OrthoDB" id="295274at2759"/>
<keyword evidence="2" id="KW-0805">Transcription regulation</keyword>
<keyword evidence="6" id="KW-0175">Coiled coil</keyword>
<keyword evidence="4" id="KW-0804">Transcription</keyword>
<feature type="compositionally biased region" description="Polar residues" evidence="7">
    <location>
        <begin position="20"/>
        <end position="43"/>
    </location>
</feature>
<keyword evidence="5" id="KW-0539">Nucleus</keyword>
<dbReference type="SUPFAM" id="SSF57959">
    <property type="entry name" value="Leucine zipper domain"/>
    <property type="match status" value="1"/>
</dbReference>